<dbReference type="PANTHER" id="PTHR31272:SF4">
    <property type="entry name" value="CYTOCHROME C-TYPE BIOGENESIS PROTEIN HI_1454-RELATED"/>
    <property type="match status" value="1"/>
</dbReference>
<dbReference type="InterPro" id="IPR051790">
    <property type="entry name" value="Cytochrome_c-biogenesis_DsbD"/>
</dbReference>
<reference evidence="8" key="1">
    <citation type="submission" date="2020-05" db="EMBL/GenBank/DDBJ databases">
        <authorList>
            <person name="Chiriac C."/>
            <person name="Salcher M."/>
            <person name="Ghai R."/>
            <person name="Kavagutti S V."/>
        </authorList>
    </citation>
    <scope>NUCLEOTIDE SEQUENCE</scope>
</reference>
<evidence type="ECO:0000256" key="4">
    <source>
        <dbReference type="ARBA" id="ARBA00022989"/>
    </source>
</evidence>
<proteinExistence type="inferred from homology"/>
<keyword evidence="3 6" id="KW-0812">Transmembrane</keyword>
<gene>
    <name evidence="8" type="ORF">UFOPK2809_00119</name>
</gene>
<feature type="transmembrane region" description="Helical" evidence="6">
    <location>
        <begin position="93"/>
        <end position="113"/>
    </location>
</feature>
<evidence type="ECO:0000256" key="1">
    <source>
        <dbReference type="ARBA" id="ARBA00004141"/>
    </source>
</evidence>
<feature type="transmembrane region" description="Helical" evidence="6">
    <location>
        <begin position="59"/>
        <end position="87"/>
    </location>
</feature>
<evidence type="ECO:0000256" key="3">
    <source>
        <dbReference type="ARBA" id="ARBA00022692"/>
    </source>
</evidence>
<dbReference type="EMBL" id="CAEZZA010000008">
    <property type="protein sequence ID" value="CAB4737384.1"/>
    <property type="molecule type" value="Genomic_DNA"/>
</dbReference>
<comment type="subcellular location">
    <subcellularLocation>
        <location evidence="1">Membrane</location>
        <topology evidence="1">Multi-pass membrane protein</topology>
    </subcellularLocation>
</comment>
<keyword evidence="5 6" id="KW-0472">Membrane</keyword>
<feature type="transmembrane region" description="Helical" evidence="6">
    <location>
        <begin position="202"/>
        <end position="227"/>
    </location>
</feature>
<organism evidence="8">
    <name type="scientific">freshwater metagenome</name>
    <dbReference type="NCBI Taxonomy" id="449393"/>
    <lineage>
        <taxon>unclassified sequences</taxon>
        <taxon>metagenomes</taxon>
        <taxon>ecological metagenomes</taxon>
    </lineage>
</organism>
<sequence length="245" mass="25950">MIGDLMASGSLLFAFPVAFAAGLIAFLSPCVLPLAPGYVSYMTGLTGAELADGRKSRMLLGSVLFVLGFSVVFVSFGAFFGGVGSILLQYQDVITRVLGVAVIIMGLAFMGFIPGLQREWRIHRLPNWGVAGAPILGVLFGLGWTPCIGPTLAAVQTLAFTEASALRGALLSFVYCLGLGLPFVLLAVLFSRTARALGWVKGHYLLVMRIGGGMLVIVGVLLVTGAWTDFTIWLRTSVPTFETVL</sequence>
<feature type="transmembrane region" description="Helical" evidence="6">
    <location>
        <begin position="125"/>
        <end position="145"/>
    </location>
</feature>
<evidence type="ECO:0000256" key="6">
    <source>
        <dbReference type="SAM" id="Phobius"/>
    </source>
</evidence>
<dbReference type="PANTHER" id="PTHR31272">
    <property type="entry name" value="CYTOCHROME C-TYPE BIOGENESIS PROTEIN HI_1454-RELATED"/>
    <property type="match status" value="1"/>
</dbReference>
<feature type="transmembrane region" description="Helical" evidence="6">
    <location>
        <begin position="165"/>
        <end position="190"/>
    </location>
</feature>
<evidence type="ECO:0000256" key="2">
    <source>
        <dbReference type="ARBA" id="ARBA00006143"/>
    </source>
</evidence>
<dbReference type="GO" id="GO:0017004">
    <property type="term" value="P:cytochrome complex assembly"/>
    <property type="evidence" value="ECO:0007669"/>
    <property type="project" value="InterPro"/>
</dbReference>
<evidence type="ECO:0000256" key="5">
    <source>
        <dbReference type="ARBA" id="ARBA00023136"/>
    </source>
</evidence>
<name>A0A6J6SRG9_9ZZZZ</name>
<dbReference type="AlphaFoldDB" id="A0A6J6SRG9"/>
<comment type="similarity">
    <text evidence="2">Belongs to the DsbD family.</text>
</comment>
<evidence type="ECO:0000313" key="8">
    <source>
        <dbReference type="EMBL" id="CAB4737384.1"/>
    </source>
</evidence>
<feature type="domain" description="Cytochrome C biogenesis protein transmembrane" evidence="7">
    <location>
        <begin position="14"/>
        <end position="195"/>
    </location>
</feature>
<accession>A0A6J6SRG9</accession>
<dbReference type="InterPro" id="IPR003834">
    <property type="entry name" value="Cyt_c_assmbl_TM_dom"/>
</dbReference>
<dbReference type="GO" id="GO:0016020">
    <property type="term" value="C:membrane"/>
    <property type="evidence" value="ECO:0007669"/>
    <property type="project" value="UniProtKB-SubCell"/>
</dbReference>
<evidence type="ECO:0000259" key="7">
    <source>
        <dbReference type="Pfam" id="PF02683"/>
    </source>
</evidence>
<feature type="transmembrane region" description="Helical" evidence="6">
    <location>
        <begin position="12"/>
        <end position="39"/>
    </location>
</feature>
<dbReference type="Pfam" id="PF02683">
    <property type="entry name" value="DsbD_TM"/>
    <property type="match status" value="1"/>
</dbReference>
<protein>
    <submittedName>
        <fullName evidence="8">Unannotated protein</fullName>
    </submittedName>
</protein>
<keyword evidence="4 6" id="KW-1133">Transmembrane helix</keyword>